<dbReference type="STRING" id="1034346.GCA_000313565_02007"/>
<evidence type="ECO:0000256" key="11">
    <source>
        <dbReference type="ARBA" id="ARBA00023136"/>
    </source>
</evidence>
<dbReference type="Gene3D" id="3.30.565.10">
    <property type="entry name" value="Histidine kinase-like ATPase, C-terminal domain"/>
    <property type="match status" value="1"/>
</dbReference>
<evidence type="ECO:0000256" key="2">
    <source>
        <dbReference type="ARBA" id="ARBA00022475"/>
    </source>
</evidence>
<keyword evidence="4" id="KW-0808">Transferase</keyword>
<evidence type="ECO:0000259" key="13">
    <source>
        <dbReference type="Pfam" id="PF02518"/>
    </source>
</evidence>
<evidence type="ECO:0000313" key="16">
    <source>
        <dbReference type="Proteomes" id="UP000247612"/>
    </source>
</evidence>
<feature type="domain" description="Histidine kinase/HSP90-like ATPase" evidence="13">
    <location>
        <begin position="449"/>
        <end position="551"/>
    </location>
</feature>
<reference evidence="15 16" key="1">
    <citation type="submission" date="2018-05" db="EMBL/GenBank/DDBJ databases">
        <title>Genomic Encyclopedia of Type Strains, Phase IV (KMG-IV): sequencing the most valuable type-strain genomes for metagenomic binning, comparative biology and taxonomic classification.</title>
        <authorList>
            <person name="Goeker M."/>
        </authorList>
    </citation>
    <scope>NUCLEOTIDE SEQUENCE [LARGE SCALE GENOMIC DNA]</scope>
    <source>
        <strain evidence="15 16">JC118</strain>
    </source>
</reference>
<evidence type="ECO:0000256" key="8">
    <source>
        <dbReference type="ARBA" id="ARBA00022840"/>
    </source>
</evidence>
<evidence type="ECO:0000259" key="14">
    <source>
        <dbReference type="Pfam" id="PF06580"/>
    </source>
</evidence>
<feature type="transmembrane region" description="Helical" evidence="12">
    <location>
        <begin position="20"/>
        <end position="39"/>
    </location>
</feature>
<keyword evidence="16" id="KW-1185">Reference proteome</keyword>
<dbReference type="GO" id="GO:0000155">
    <property type="term" value="F:phosphorelay sensor kinase activity"/>
    <property type="evidence" value="ECO:0007669"/>
    <property type="project" value="InterPro"/>
</dbReference>
<keyword evidence="10" id="KW-0902">Two-component regulatory system</keyword>
<keyword evidence="6" id="KW-0547">Nucleotide-binding</keyword>
<dbReference type="Pfam" id="PF02518">
    <property type="entry name" value="HATPase_c"/>
    <property type="match status" value="1"/>
</dbReference>
<dbReference type="OrthoDB" id="9809348at2"/>
<feature type="domain" description="Signal transduction histidine kinase internal region" evidence="14">
    <location>
        <begin position="354"/>
        <end position="431"/>
    </location>
</feature>
<evidence type="ECO:0000256" key="1">
    <source>
        <dbReference type="ARBA" id="ARBA00004651"/>
    </source>
</evidence>
<keyword evidence="3" id="KW-0597">Phosphoprotein</keyword>
<evidence type="ECO:0000256" key="3">
    <source>
        <dbReference type="ARBA" id="ARBA00022553"/>
    </source>
</evidence>
<dbReference type="PANTHER" id="PTHR34220:SF11">
    <property type="entry name" value="SENSOR PROTEIN KINASE HPTS"/>
    <property type="match status" value="1"/>
</dbReference>
<protein>
    <submittedName>
        <fullName evidence="15">Histidine kinase/DNA gyrase B/HSP90-like ATPase</fullName>
    </submittedName>
</protein>
<feature type="transmembrane region" description="Helical" evidence="12">
    <location>
        <begin position="263"/>
        <end position="281"/>
    </location>
</feature>
<dbReference type="InterPro" id="IPR050640">
    <property type="entry name" value="Bact_2-comp_sensor_kinase"/>
</dbReference>
<evidence type="ECO:0000256" key="10">
    <source>
        <dbReference type="ARBA" id="ARBA00023012"/>
    </source>
</evidence>
<dbReference type="RefSeq" id="WP_022938311.1">
    <property type="nucleotide sequence ID" value="NZ_CABKRQ010000005.1"/>
</dbReference>
<dbReference type="Pfam" id="PF06580">
    <property type="entry name" value="His_kinase"/>
    <property type="match status" value="1"/>
</dbReference>
<evidence type="ECO:0000256" key="9">
    <source>
        <dbReference type="ARBA" id="ARBA00022989"/>
    </source>
</evidence>
<keyword evidence="2" id="KW-1003">Cell membrane</keyword>
<evidence type="ECO:0000256" key="4">
    <source>
        <dbReference type="ARBA" id="ARBA00022679"/>
    </source>
</evidence>
<gene>
    <name evidence="15" type="ORF">DES51_103171</name>
</gene>
<name>A0A318KY61_9FIRM</name>
<dbReference type="GO" id="GO:0005886">
    <property type="term" value="C:plasma membrane"/>
    <property type="evidence" value="ECO:0007669"/>
    <property type="project" value="UniProtKB-SubCell"/>
</dbReference>
<keyword evidence="5 12" id="KW-0812">Transmembrane</keyword>
<dbReference type="SUPFAM" id="SSF55874">
    <property type="entry name" value="ATPase domain of HSP90 chaperone/DNA topoisomerase II/histidine kinase"/>
    <property type="match status" value="1"/>
</dbReference>
<accession>A0A318KY61</accession>
<evidence type="ECO:0000256" key="12">
    <source>
        <dbReference type="SAM" id="Phobius"/>
    </source>
</evidence>
<comment type="subcellular location">
    <subcellularLocation>
        <location evidence="1">Cell membrane</location>
        <topology evidence="1">Multi-pass membrane protein</topology>
    </subcellularLocation>
</comment>
<evidence type="ECO:0000256" key="5">
    <source>
        <dbReference type="ARBA" id="ARBA00022692"/>
    </source>
</evidence>
<comment type="caution">
    <text evidence="15">The sequence shown here is derived from an EMBL/GenBank/DDBJ whole genome shotgun (WGS) entry which is preliminary data.</text>
</comment>
<dbReference type="EMBL" id="QJKH01000003">
    <property type="protein sequence ID" value="PXX80576.1"/>
    <property type="molecule type" value="Genomic_DNA"/>
</dbReference>
<dbReference type="Proteomes" id="UP000247612">
    <property type="component" value="Unassembled WGS sequence"/>
</dbReference>
<dbReference type="InterPro" id="IPR036890">
    <property type="entry name" value="HATPase_C_sf"/>
</dbReference>
<evidence type="ECO:0000256" key="7">
    <source>
        <dbReference type="ARBA" id="ARBA00022777"/>
    </source>
</evidence>
<dbReference type="InterPro" id="IPR003594">
    <property type="entry name" value="HATPase_dom"/>
</dbReference>
<keyword evidence="8" id="KW-0067">ATP-binding</keyword>
<dbReference type="GO" id="GO:0005524">
    <property type="term" value="F:ATP binding"/>
    <property type="evidence" value="ECO:0007669"/>
    <property type="project" value="UniProtKB-KW"/>
</dbReference>
<keyword evidence="11 12" id="KW-0472">Membrane</keyword>
<organism evidence="15 16">
    <name type="scientific">Dielma fastidiosa</name>
    <dbReference type="NCBI Taxonomy" id="1034346"/>
    <lineage>
        <taxon>Bacteria</taxon>
        <taxon>Bacillati</taxon>
        <taxon>Bacillota</taxon>
        <taxon>Erysipelotrichia</taxon>
        <taxon>Erysipelotrichales</taxon>
        <taxon>Erysipelotrichaceae</taxon>
        <taxon>Dielma</taxon>
    </lineage>
</organism>
<keyword evidence="7 15" id="KW-0418">Kinase</keyword>
<sequence>MKKQTSFRAKLQHNIFKSIILLILIAIVAFAGSLFIYSYSLNQRKADLFSESLSSLFTKTYHDYAKYLYSANNTLDYQAVLDGTKKEQDIVYNFYQMTSEFEIKADLILLNSDRQPVLSTMPADAFNKHFMSFLGIVIDKALPEEIVSAVYSRGETYSRFLMCYPIMENTEISGYLFILMDGADWNYAITREQVDGVITDRFGNIIACSQKSFIQNYNRFKLDSSLTHYTNNGREYIVNHRYLKAYDITIFTFSGLENQLEQLWIGILIILLLGITLFLIAKRFANQIAKSNTVAINQLISEIDKIKSDVHHHVKLEGEDEFILIAENINSMVDEINALHVKNSELADIRRQSEIKQLEAQFNPHFLYNTLDTIRYSILMDQRIASDLIIQMTALLRYSINNDLDQVYFSEDLKYTYMFLKIQKYRFNDRFEYEINVDDSCGEVVVPKLLLQPILENSIKYGFAHAKKLLITIHGSVDEDGMLLVVEDNGAGMSPAEVQALNQRLRSDKNETTHYGLFNIARRLYLSYGEKSTLIVESEVGKYTRVSLRIQIRGDDHNV</sequence>
<proteinExistence type="predicted"/>
<dbReference type="InterPro" id="IPR010559">
    <property type="entry name" value="Sig_transdc_His_kin_internal"/>
</dbReference>
<keyword evidence="9 12" id="KW-1133">Transmembrane helix</keyword>
<dbReference type="AlphaFoldDB" id="A0A318KY61"/>
<evidence type="ECO:0000313" key="15">
    <source>
        <dbReference type="EMBL" id="PXX80576.1"/>
    </source>
</evidence>
<evidence type="ECO:0000256" key="6">
    <source>
        <dbReference type="ARBA" id="ARBA00022741"/>
    </source>
</evidence>
<dbReference type="PANTHER" id="PTHR34220">
    <property type="entry name" value="SENSOR HISTIDINE KINASE YPDA"/>
    <property type="match status" value="1"/>
</dbReference>